<dbReference type="PANTHER" id="PTHR23352:SF2">
    <property type="entry name" value="NEURAL PROLIFERATION DIFFERENTIATION AND CONTROL PROTEIN 1"/>
    <property type="match status" value="1"/>
</dbReference>
<dbReference type="InterPro" id="IPR009635">
    <property type="entry name" value="NPDC1"/>
</dbReference>
<sequence>MTSLSQRTGTTWAIARFMCSVAVVSSLFFGSGCSANHLFSEGGSFPVQDDDSSQVQDFTTFGQRVYTDDEIQRPNQQYKTEFSPSMEQMFVEQQRQRLSDIIAQLRENGQSSPQELADGPGVFVDEQDLGVPIERPPDMGTYWDELKEQSGGEQESSEMIGENDGQKIAAVKKGQNEFVEFVEPQPHQNNRHKEWMDKRVPTNSDRKANAFNFLANSGNLLFMAYLAVCCFGIVAGTVGGVYYYNHVRASRIDDPFNEFTRYSPAGPGKDKLKKSGSPVFGQNGDDTLAYKAQLHHYQQQKQKILGSASGPVVENVSDNEEDADEMDHNYSVFECPGLAPTGDLEIQNPNFVGGDKSVSNETRRAE</sequence>
<keyword evidence="3" id="KW-1185">Reference proteome</keyword>
<evidence type="ECO:0000256" key="1">
    <source>
        <dbReference type="SAM" id="MobiDB-lite"/>
    </source>
</evidence>
<dbReference type="PANTHER" id="PTHR23352">
    <property type="entry name" value="NEURAL PROLIFERATION DIFFERENTIATION AND CONTROL PROTEIN-1 NPDC-1 PROTEIN"/>
    <property type="match status" value="1"/>
</dbReference>
<keyword evidence="2" id="KW-0472">Membrane</keyword>
<evidence type="ECO:0000256" key="2">
    <source>
        <dbReference type="SAM" id="Phobius"/>
    </source>
</evidence>
<protein>
    <submittedName>
        <fullName evidence="4">Neural proliferation differentiation and control protein 1</fullName>
    </submittedName>
</protein>
<proteinExistence type="predicted"/>
<dbReference type="AlphaFoldDB" id="A0A914GVZ3"/>
<feature type="transmembrane region" description="Helical" evidence="2">
    <location>
        <begin position="220"/>
        <end position="244"/>
    </location>
</feature>
<dbReference type="Pfam" id="PF06809">
    <property type="entry name" value="NPDC1"/>
    <property type="match status" value="1"/>
</dbReference>
<reference evidence="4" key="1">
    <citation type="submission" date="2022-11" db="UniProtKB">
        <authorList>
            <consortium name="WormBaseParasite"/>
        </authorList>
    </citation>
    <scope>IDENTIFICATION</scope>
</reference>
<dbReference type="GO" id="GO:0016020">
    <property type="term" value="C:membrane"/>
    <property type="evidence" value="ECO:0007669"/>
    <property type="project" value="InterPro"/>
</dbReference>
<feature type="region of interest" description="Disordered" evidence="1">
    <location>
        <begin position="344"/>
        <end position="366"/>
    </location>
</feature>
<organism evidence="3 4">
    <name type="scientific">Globodera rostochiensis</name>
    <name type="common">Golden nematode worm</name>
    <name type="synonym">Heterodera rostochiensis</name>
    <dbReference type="NCBI Taxonomy" id="31243"/>
    <lineage>
        <taxon>Eukaryota</taxon>
        <taxon>Metazoa</taxon>
        <taxon>Ecdysozoa</taxon>
        <taxon>Nematoda</taxon>
        <taxon>Chromadorea</taxon>
        <taxon>Rhabditida</taxon>
        <taxon>Tylenchina</taxon>
        <taxon>Tylenchomorpha</taxon>
        <taxon>Tylenchoidea</taxon>
        <taxon>Heteroderidae</taxon>
        <taxon>Heteroderinae</taxon>
        <taxon>Globodera</taxon>
    </lineage>
</organism>
<accession>A0A914GVZ3</accession>
<dbReference type="PROSITE" id="PS51257">
    <property type="entry name" value="PROKAR_LIPOPROTEIN"/>
    <property type="match status" value="1"/>
</dbReference>
<keyword evidence="2" id="KW-1133">Transmembrane helix</keyword>
<evidence type="ECO:0000313" key="4">
    <source>
        <dbReference type="WBParaSite" id="Gr19_v10_g1170.t1"/>
    </source>
</evidence>
<name>A0A914GVZ3_GLORO</name>
<evidence type="ECO:0000313" key="3">
    <source>
        <dbReference type="Proteomes" id="UP000887572"/>
    </source>
</evidence>
<dbReference type="WBParaSite" id="Gr19_v10_g1170.t1">
    <property type="protein sequence ID" value="Gr19_v10_g1170.t1"/>
    <property type="gene ID" value="Gr19_v10_g1170"/>
</dbReference>
<dbReference type="Proteomes" id="UP000887572">
    <property type="component" value="Unplaced"/>
</dbReference>
<keyword evidence="2" id="KW-0812">Transmembrane</keyword>